<keyword evidence="7 9" id="KW-0067">ATP-binding</keyword>
<dbReference type="Gene3D" id="3.30.230.10">
    <property type="match status" value="1"/>
</dbReference>
<proteinExistence type="inferred from homology"/>
<dbReference type="GO" id="GO:0005524">
    <property type="term" value="F:ATP binding"/>
    <property type="evidence" value="ECO:0007669"/>
    <property type="project" value="UniProtKB-UniRule"/>
</dbReference>
<keyword evidence="4 9" id="KW-0808">Transferase</keyword>
<name>A0A5C6VEI6_9FLAO</name>
<dbReference type="EC" id="2.7.1.148" evidence="2 9"/>
<feature type="active site" evidence="9">
    <location>
        <position position="132"/>
    </location>
</feature>
<dbReference type="GO" id="GO:0050515">
    <property type="term" value="F:4-(cytidine 5'-diphospho)-2-C-methyl-D-erythritol kinase activity"/>
    <property type="evidence" value="ECO:0007669"/>
    <property type="project" value="UniProtKB-UniRule"/>
</dbReference>
<evidence type="ECO:0000256" key="4">
    <source>
        <dbReference type="ARBA" id="ARBA00022679"/>
    </source>
</evidence>
<dbReference type="PANTHER" id="PTHR43527:SF2">
    <property type="entry name" value="4-DIPHOSPHOCYTIDYL-2-C-METHYL-D-ERYTHRITOL KINASE, CHLOROPLASTIC"/>
    <property type="match status" value="1"/>
</dbReference>
<evidence type="ECO:0000259" key="11">
    <source>
        <dbReference type="Pfam" id="PF08544"/>
    </source>
</evidence>
<keyword evidence="9" id="KW-0414">Isoprene biosynthesis</keyword>
<evidence type="ECO:0000256" key="7">
    <source>
        <dbReference type="ARBA" id="ARBA00022840"/>
    </source>
</evidence>
<dbReference type="RefSeq" id="WP_147014277.1">
    <property type="nucleotide sequence ID" value="NZ_VORB01000004.1"/>
</dbReference>
<feature type="active site" evidence="9">
    <location>
        <position position="8"/>
    </location>
</feature>
<accession>A0A5C6VEI6</accession>
<comment type="caution">
    <text evidence="9">Lacks conserved residue(s) required for the propagation of feature annotation.</text>
</comment>
<evidence type="ECO:0000313" key="13">
    <source>
        <dbReference type="Proteomes" id="UP000321168"/>
    </source>
</evidence>
<keyword evidence="5 9" id="KW-0547">Nucleotide-binding</keyword>
<evidence type="ECO:0000256" key="8">
    <source>
        <dbReference type="ARBA" id="ARBA00032554"/>
    </source>
</evidence>
<dbReference type="PIRSF" id="PIRSF010376">
    <property type="entry name" value="IspE"/>
    <property type="match status" value="1"/>
</dbReference>
<feature type="domain" description="GHMP kinase N-terminal" evidence="10">
    <location>
        <begin position="63"/>
        <end position="131"/>
    </location>
</feature>
<dbReference type="InterPro" id="IPR014721">
    <property type="entry name" value="Ribsml_uS5_D2-typ_fold_subgr"/>
</dbReference>
<comment type="function">
    <text evidence="9">Catalyzes the phosphorylation of the position 2 hydroxy group of 4-diphosphocytidyl-2C-methyl-D-erythritol.</text>
</comment>
<dbReference type="OrthoDB" id="9809438at2"/>
<dbReference type="InterPro" id="IPR036554">
    <property type="entry name" value="GHMP_kinase_C_sf"/>
</dbReference>
<evidence type="ECO:0000256" key="6">
    <source>
        <dbReference type="ARBA" id="ARBA00022777"/>
    </source>
</evidence>
<evidence type="ECO:0000259" key="10">
    <source>
        <dbReference type="Pfam" id="PF00288"/>
    </source>
</evidence>
<dbReference type="GO" id="GO:0019288">
    <property type="term" value="P:isopentenyl diphosphate biosynthetic process, methylerythritol 4-phosphate pathway"/>
    <property type="evidence" value="ECO:0007669"/>
    <property type="project" value="UniProtKB-UniRule"/>
</dbReference>
<dbReference type="NCBIfam" id="TIGR00154">
    <property type="entry name" value="ispE"/>
    <property type="match status" value="1"/>
</dbReference>
<dbReference type="HAMAP" id="MF_00061">
    <property type="entry name" value="IspE"/>
    <property type="match status" value="1"/>
</dbReference>
<dbReference type="SUPFAM" id="SSF54211">
    <property type="entry name" value="Ribosomal protein S5 domain 2-like"/>
    <property type="match status" value="1"/>
</dbReference>
<dbReference type="EMBL" id="VORB01000004">
    <property type="protein sequence ID" value="TXC81548.1"/>
    <property type="molecule type" value="Genomic_DNA"/>
</dbReference>
<evidence type="ECO:0000256" key="1">
    <source>
        <dbReference type="ARBA" id="ARBA00009684"/>
    </source>
</evidence>
<keyword evidence="13" id="KW-1185">Reference proteome</keyword>
<dbReference type="AlphaFoldDB" id="A0A5C6VEI6"/>
<evidence type="ECO:0000256" key="2">
    <source>
        <dbReference type="ARBA" id="ARBA00012052"/>
    </source>
</evidence>
<evidence type="ECO:0000256" key="3">
    <source>
        <dbReference type="ARBA" id="ARBA00017473"/>
    </source>
</evidence>
<sequence length="278" mass="30859">MLSTCYTKINLGLNILGKRSDGYHELQSFFIPLPFGDILELELAEKSDLVLYGISIPGNKEDNLVWKAWCYMQKKFNLPHVIWHLYKNVPAGTGIGAGSGDLAEMCLMCNVFFKLGLSRKDLEEIALKFGSDTGFFVCKQISVVRGRGDIIEPVEDFIRGKYLVLIQPKGLTMSTVEAFASVRDGKVDSDLSGYKDFSQWKSLTNDFQGGFLKKHPQVGELFEELQNMGAIYTSLSGSGSCIYGIYDHPPIVARETNLNVLWTGKLGNPTSALCCREG</sequence>
<gene>
    <name evidence="9 12" type="primary">ispE</name>
    <name evidence="12" type="ORF">FRX97_05945</name>
</gene>
<dbReference type="GO" id="GO:0016114">
    <property type="term" value="P:terpenoid biosynthetic process"/>
    <property type="evidence" value="ECO:0007669"/>
    <property type="project" value="UniProtKB-UniRule"/>
</dbReference>
<comment type="similarity">
    <text evidence="1 9">Belongs to the GHMP kinase family. IspE subfamily.</text>
</comment>
<dbReference type="Pfam" id="PF00288">
    <property type="entry name" value="GHMP_kinases_N"/>
    <property type="match status" value="1"/>
</dbReference>
<evidence type="ECO:0000256" key="5">
    <source>
        <dbReference type="ARBA" id="ARBA00022741"/>
    </source>
</evidence>
<evidence type="ECO:0000313" key="12">
    <source>
        <dbReference type="EMBL" id="TXC81548.1"/>
    </source>
</evidence>
<comment type="caution">
    <text evidence="12">The sequence shown here is derived from an EMBL/GenBank/DDBJ whole genome shotgun (WGS) entry which is preliminary data.</text>
</comment>
<feature type="domain" description="GHMP kinase C-terminal" evidence="11">
    <location>
        <begin position="202"/>
        <end position="249"/>
    </location>
</feature>
<dbReference type="UniPathway" id="UPA00056">
    <property type="reaction ID" value="UER00094"/>
</dbReference>
<dbReference type="SUPFAM" id="SSF55060">
    <property type="entry name" value="GHMP Kinase, C-terminal domain"/>
    <property type="match status" value="1"/>
</dbReference>
<organism evidence="12 13">
    <name type="scientific">Luteibaculum oceani</name>
    <dbReference type="NCBI Taxonomy" id="1294296"/>
    <lineage>
        <taxon>Bacteria</taxon>
        <taxon>Pseudomonadati</taxon>
        <taxon>Bacteroidota</taxon>
        <taxon>Flavobacteriia</taxon>
        <taxon>Flavobacteriales</taxon>
        <taxon>Luteibaculaceae</taxon>
        <taxon>Luteibaculum</taxon>
    </lineage>
</organism>
<dbReference type="InterPro" id="IPR020568">
    <property type="entry name" value="Ribosomal_Su5_D2-typ_SF"/>
</dbReference>
<dbReference type="Pfam" id="PF08544">
    <property type="entry name" value="GHMP_kinases_C"/>
    <property type="match status" value="1"/>
</dbReference>
<dbReference type="Gene3D" id="3.30.70.890">
    <property type="entry name" value="GHMP kinase, C-terminal domain"/>
    <property type="match status" value="1"/>
</dbReference>
<protein>
    <recommendedName>
        <fullName evidence="3 9">4-diphosphocytidyl-2-C-methyl-D-erythritol kinase</fullName>
        <shortName evidence="9">CMK</shortName>
        <ecNumber evidence="2 9">2.7.1.148</ecNumber>
    </recommendedName>
    <alternativeName>
        <fullName evidence="8 9">4-(cytidine-5'-diphospho)-2-C-methyl-D-erythritol kinase</fullName>
    </alternativeName>
</protein>
<comment type="catalytic activity">
    <reaction evidence="9">
        <text>4-CDP-2-C-methyl-D-erythritol + ATP = 4-CDP-2-C-methyl-D-erythritol 2-phosphate + ADP + H(+)</text>
        <dbReference type="Rhea" id="RHEA:18437"/>
        <dbReference type="ChEBI" id="CHEBI:15378"/>
        <dbReference type="ChEBI" id="CHEBI:30616"/>
        <dbReference type="ChEBI" id="CHEBI:57823"/>
        <dbReference type="ChEBI" id="CHEBI:57919"/>
        <dbReference type="ChEBI" id="CHEBI:456216"/>
        <dbReference type="EC" id="2.7.1.148"/>
    </reaction>
</comment>
<dbReference type="InterPro" id="IPR006204">
    <property type="entry name" value="GHMP_kinase_N_dom"/>
</dbReference>
<evidence type="ECO:0000256" key="9">
    <source>
        <dbReference type="HAMAP-Rule" id="MF_00061"/>
    </source>
</evidence>
<reference evidence="12 13" key="1">
    <citation type="submission" date="2019-08" db="EMBL/GenBank/DDBJ databases">
        <title>Genome of Luteibaculum oceani JCM 18817.</title>
        <authorList>
            <person name="Bowman J.P."/>
        </authorList>
    </citation>
    <scope>NUCLEOTIDE SEQUENCE [LARGE SCALE GENOMIC DNA]</scope>
    <source>
        <strain evidence="12 13">JCM 18817</strain>
    </source>
</reference>
<dbReference type="Proteomes" id="UP000321168">
    <property type="component" value="Unassembled WGS sequence"/>
</dbReference>
<dbReference type="PANTHER" id="PTHR43527">
    <property type="entry name" value="4-DIPHOSPHOCYTIDYL-2-C-METHYL-D-ERYTHRITOL KINASE, CHLOROPLASTIC"/>
    <property type="match status" value="1"/>
</dbReference>
<dbReference type="InterPro" id="IPR004424">
    <property type="entry name" value="IspE"/>
</dbReference>
<dbReference type="InterPro" id="IPR013750">
    <property type="entry name" value="GHMP_kinase_C_dom"/>
</dbReference>
<comment type="pathway">
    <text evidence="9">Isoprenoid biosynthesis; isopentenyl diphosphate biosynthesis via DXP pathway; isopentenyl diphosphate from 1-deoxy-D-xylulose 5-phosphate: step 3/6.</text>
</comment>
<keyword evidence="6 9" id="KW-0418">Kinase</keyword>